<accession>A0ABW6UAL0</accession>
<evidence type="ECO:0000313" key="2">
    <source>
        <dbReference type="EMBL" id="MFF4520467.1"/>
    </source>
</evidence>
<proteinExistence type="predicted"/>
<dbReference type="Pfam" id="PF00702">
    <property type="entry name" value="Hydrolase"/>
    <property type="match status" value="1"/>
</dbReference>
<dbReference type="PANTHER" id="PTHR43316">
    <property type="entry name" value="HYDROLASE, HALOACID DELAHOGENASE-RELATED"/>
    <property type="match status" value="1"/>
</dbReference>
<evidence type="ECO:0000256" key="1">
    <source>
        <dbReference type="ARBA" id="ARBA00022801"/>
    </source>
</evidence>
<dbReference type="SFLD" id="SFLDS00003">
    <property type="entry name" value="Haloacid_Dehalogenase"/>
    <property type="match status" value="1"/>
</dbReference>
<keyword evidence="3" id="KW-1185">Reference proteome</keyword>
<gene>
    <name evidence="2" type="ORF">ACFY1D_03190</name>
</gene>
<evidence type="ECO:0000313" key="3">
    <source>
        <dbReference type="Proteomes" id="UP001602058"/>
    </source>
</evidence>
<dbReference type="InterPro" id="IPR051540">
    <property type="entry name" value="S-2-haloacid_dehalogenase"/>
</dbReference>
<name>A0ABW6UAL0_9ACTN</name>
<dbReference type="Proteomes" id="UP001602058">
    <property type="component" value="Unassembled WGS sequence"/>
</dbReference>
<comment type="caution">
    <text evidence="2">The sequence shown here is derived from an EMBL/GenBank/DDBJ whole genome shotgun (WGS) entry which is preliminary data.</text>
</comment>
<dbReference type="EC" id="3.1.3.-" evidence="2"/>
<dbReference type="InterPro" id="IPR023214">
    <property type="entry name" value="HAD_sf"/>
</dbReference>
<dbReference type="SUPFAM" id="SSF56784">
    <property type="entry name" value="HAD-like"/>
    <property type="match status" value="1"/>
</dbReference>
<dbReference type="EMBL" id="JBIAWJ010000001">
    <property type="protein sequence ID" value="MFF4520467.1"/>
    <property type="molecule type" value="Genomic_DNA"/>
</dbReference>
<dbReference type="NCBIfam" id="TIGR01549">
    <property type="entry name" value="HAD-SF-IA-v1"/>
    <property type="match status" value="1"/>
</dbReference>
<dbReference type="InterPro" id="IPR036412">
    <property type="entry name" value="HAD-like_sf"/>
</dbReference>
<reference evidence="2 3" key="1">
    <citation type="submission" date="2024-10" db="EMBL/GenBank/DDBJ databases">
        <title>The Natural Products Discovery Center: Release of the First 8490 Sequenced Strains for Exploring Actinobacteria Biosynthetic Diversity.</title>
        <authorList>
            <person name="Kalkreuter E."/>
            <person name="Kautsar S.A."/>
            <person name="Yang D."/>
            <person name="Bader C.D."/>
            <person name="Teijaro C.N."/>
            <person name="Fluegel L."/>
            <person name="Davis C.M."/>
            <person name="Simpson J.R."/>
            <person name="Lauterbach L."/>
            <person name="Steele A.D."/>
            <person name="Gui C."/>
            <person name="Meng S."/>
            <person name="Li G."/>
            <person name="Viehrig K."/>
            <person name="Ye F."/>
            <person name="Su P."/>
            <person name="Kiefer A.F."/>
            <person name="Nichols A."/>
            <person name="Cepeda A.J."/>
            <person name="Yan W."/>
            <person name="Fan B."/>
            <person name="Jiang Y."/>
            <person name="Adhikari A."/>
            <person name="Zheng C.-J."/>
            <person name="Schuster L."/>
            <person name="Cowan T.M."/>
            <person name="Smanski M.J."/>
            <person name="Chevrette M.G."/>
            <person name="De Carvalho L.P.S."/>
            <person name="Shen B."/>
        </authorList>
    </citation>
    <scope>NUCLEOTIDE SEQUENCE [LARGE SCALE GENOMIC DNA]</scope>
    <source>
        <strain evidence="2 3">NPDC001390</strain>
    </source>
</reference>
<dbReference type="RefSeq" id="WP_387883130.1">
    <property type="nucleotide sequence ID" value="NZ_JBIAWJ010000001.1"/>
</dbReference>
<keyword evidence="1 2" id="KW-0378">Hydrolase</keyword>
<dbReference type="InterPro" id="IPR006439">
    <property type="entry name" value="HAD-SF_hydro_IA"/>
</dbReference>
<organism evidence="2 3">
    <name type="scientific">Streptomyces bluensis</name>
    <dbReference type="NCBI Taxonomy" id="33897"/>
    <lineage>
        <taxon>Bacteria</taxon>
        <taxon>Bacillati</taxon>
        <taxon>Actinomycetota</taxon>
        <taxon>Actinomycetes</taxon>
        <taxon>Kitasatosporales</taxon>
        <taxon>Streptomycetaceae</taxon>
        <taxon>Streptomyces</taxon>
    </lineage>
</organism>
<protein>
    <submittedName>
        <fullName evidence="2">HAD family hydrolase</fullName>
        <ecNumber evidence="2">3.1.3.-</ecNumber>
    </submittedName>
</protein>
<sequence>MTSFVGFEAIAVDWAGTLTGTRHRPDAGRVRQVLHREFGIDVPHQFVDLYDRLFWSHYERSLADSLACLLVEVAVETGIQLPDLDSLTQALWDDCGDHDPDPAAVHAVRHLHDRYQVPMWLASNTCRPVERRKTALDRAGLSFVSPLCSSDIGVAKPEPAYYQELIQRAGVPAERILFIGDHLVPDVLGPAQAGMRTVWIHGSTSHEELGYTVPDSTIRVPHLSYLPALLEEASR</sequence>
<dbReference type="SFLD" id="SFLDG01129">
    <property type="entry name" value="C1.5:_HAD__Beta-PGM__Phosphata"/>
    <property type="match status" value="1"/>
</dbReference>
<dbReference type="Gene3D" id="3.40.50.1000">
    <property type="entry name" value="HAD superfamily/HAD-like"/>
    <property type="match status" value="1"/>
</dbReference>
<dbReference type="GO" id="GO:0016787">
    <property type="term" value="F:hydrolase activity"/>
    <property type="evidence" value="ECO:0007669"/>
    <property type="project" value="UniProtKB-KW"/>
</dbReference>